<feature type="chain" id="PRO_5046423695" evidence="3">
    <location>
        <begin position="29"/>
        <end position="261"/>
    </location>
</feature>
<dbReference type="Proteomes" id="UP000744555">
    <property type="component" value="Unassembled WGS sequence"/>
</dbReference>
<dbReference type="RefSeq" id="WP_187805102.1">
    <property type="nucleotide sequence ID" value="NZ_LZEU01000001.1"/>
</dbReference>
<comment type="similarity">
    <text evidence="1">Belongs to the bacterial solute-binding protein 3 family.</text>
</comment>
<accession>A0ABR7S088</accession>
<dbReference type="SMART" id="SM00062">
    <property type="entry name" value="PBPb"/>
    <property type="match status" value="1"/>
</dbReference>
<keyword evidence="6" id="KW-1185">Reference proteome</keyword>
<evidence type="ECO:0000256" key="2">
    <source>
        <dbReference type="ARBA" id="ARBA00022729"/>
    </source>
</evidence>
<evidence type="ECO:0000256" key="3">
    <source>
        <dbReference type="SAM" id="SignalP"/>
    </source>
</evidence>
<comment type="caution">
    <text evidence="5">The sequence shown here is derived from an EMBL/GenBank/DDBJ whole genome shotgun (WGS) entry which is preliminary data.</text>
</comment>
<dbReference type="EMBL" id="LZEU01000001">
    <property type="protein sequence ID" value="MBC9249991.1"/>
    <property type="molecule type" value="Genomic_DNA"/>
</dbReference>
<proteinExistence type="inferred from homology"/>
<feature type="domain" description="Solute-binding protein family 3/N-terminal" evidence="4">
    <location>
        <begin position="40"/>
        <end position="260"/>
    </location>
</feature>
<organism evidence="5 6">
    <name type="scientific">Aquipseudomonas alcaligenes</name>
    <name type="common">Pseudomonas alcaligenes</name>
    <dbReference type="NCBI Taxonomy" id="43263"/>
    <lineage>
        <taxon>Bacteria</taxon>
        <taxon>Pseudomonadati</taxon>
        <taxon>Pseudomonadota</taxon>
        <taxon>Gammaproteobacteria</taxon>
        <taxon>Pseudomonadales</taxon>
        <taxon>Pseudomonadaceae</taxon>
        <taxon>Aquipseudomonas</taxon>
    </lineage>
</organism>
<name>A0ABR7S088_AQUAC</name>
<dbReference type="InterPro" id="IPR001638">
    <property type="entry name" value="Solute-binding_3/MltF_N"/>
</dbReference>
<sequence length="261" mass="28454">MPLCRHLSALVQVLSLLLCLAATGVARAETLVIAGDIWCPINCEPGSARPGIFVELAQRIFAESGIRVEYQALNWARTLREVRSGTLNAAIGAGVADAPDFLFTATPVAQSRNCFFTRPDSTWQFSGVDSLPQVRLGVINDYSYGDQLNAYIADKRSRSGPIQVASGDRALALNVSKLLHGRLDAVLENRWVMQSMLASSGQSGTLREAGCRETDAPIYLAFSPALDSSRRYVELFEQGLRRYRADGRLQALLKAYGVDEG</sequence>
<keyword evidence="2 3" id="KW-0732">Signal</keyword>
<feature type="signal peptide" evidence="3">
    <location>
        <begin position="1"/>
        <end position="28"/>
    </location>
</feature>
<protein>
    <submittedName>
        <fullName evidence="5">ABC transporter substrate-binding protein</fullName>
    </submittedName>
</protein>
<dbReference type="SUPFAM" id="SSF53850">
    <property type="entry name" value="Periplasmic binding protein-like II"/>
    <property type="match status" value="1"/>
</dbReference>
<gene>
    <name evidence="5" type="ORF">A9179_06840</name>
</gene>
<evidence type="ECO:0000313" key="5">
    <source>
        <dbReference type="EMBL" id="MBC9249991.1"/>
    </source>
</evidence>
<dbReference type="Pfam" id="PF00497">
    <property type="entry name" value="SBP_bac_3"/>
    <property type="match status" value="1"/>
</dbReference>
<dbReference type="Gene3D" id="3.40.190.10">
    <property type="entry name" value="Periplasmic binding protein-like II"/>
    <property type="match status" value="2"/>
</dbReference>
<evidence type="ECO:0000259" key="4">
    <source>
        <dbReference type="SMART" id="SM00062"/>
    </source>
</evidence>
<evidence type="ECO:0000256" key="1">
    <source>
        <dbReference type="ARBA" id="ARBA00010333"/>
    </source>
</evidence>
<reference evidence="5 6" key="1">
    <citation type="submission" date="2016-06" db="EMBL/GenBank/DDBJ databases">
        <authorList>
            <person name="Ramos C."/>
            <person name="Pintado A."/>
            <person name="Crespo-Gomez J.I."/>
        </authorList>
    </citation>
    <scope>NUCLEOTIDE SEQUENCE [LARGE SCALE GENOMIC DNA]</scope>
    <source>
        <strain evidence="5 6">AVO110</strain>
    </source>
</reference>
<dbReference type="PANTHER" id="PTHR35936:SF25">
    <property type="entry name" value="ABC TRANSPORTER SUBSTRATE-BINDING PROTEIN"/>
    <property type="match status" value="1"/>
</dbReference>
<evidence type="ECO:0000313" key="6">
    <source>
        <dbReference type="Proteomes" id="UP000744555"/>
    </source>
</evidence>
<dbReference type="PANTHER" id="PTHR35936">
    <property type="entry name" value="MEMBRANE-BOUND LYTIC MUREIN TRANSGLYCOSYLASE F"/>
    <property type="match status" value="1"/>
</dbReference>